<reference evidence="1 2" key="1">
    <citation type="submission" date="2022-12" db="EMBL/GenBank/DDBJ databases">
        <authorList>
            <person name="Mo P."/>
        </authorList>
    </citation>
    <scope>NUCLEOTIDE SEQUENCE [LARGE SCALE GENOMIC DNA]</scope>
    <source>
        <strain evidence="1 2">HUAS 2-6</strain>
    </source>
</reference>
<dbReference type="EMBL" id="CP115300">
    <property type="protein sequence ID" value="WBO61684.1"/>
    <property type="molecule type" value="Genomic_DNA"/>
</dbReference>
<sequence length="56" mass="5970">MSHESSATAWSPACGVTATGVGLILPSISGAVEGRVHRSKMVKRQMYGRAGFELHR</sequence>
<organism evidence="1 2">
    <name type="scientific">Streptomyces camelliae</name>
    <dbReference type="NCBI Taxonomy" id="3004093"/>
    <lineage>
        <taxon>Bacteria</taxon>
        <taxon>Bacillati</taxon>
        <taxon>Actinomycetota</taxon>
        <taxon>Actinomycetes</taxon>
        <taxon>Kitasatosporales</taxon>
        <taxon>Streptomycetaceae</taxon>
        <taxon>Streptomyces</taxon>
    </lineage>
</organism>
<protein>
    <recommendedName>
        <fullName evidence="3">Transposase</fullName>
    </recommendedName>
</protein>
<name>A0ABY7NWQ7_9ACTN</name>
<evidence type="ECO:0000313" key="2">
    <source>
        <dbReference type="Proteomes" id="UP001212326"/>
    </source>
</evidence>
<keyword evidence="2" id="KW-1185">Reference proteome</keyword>
<dbReference type="Proteomes" id="UP001212326">
    <property type="component" value="Chromosome"/>
</dbReference>
<evidence type="ECO:0000313" key="1">
    <source>
        <dbReference type="EMBL" id="WBO61684.1"/>
    </source>
</evidence>
<accession>A0ABY7NWQ7</accession>
<gene>
    <name evidence="1" type="ORF">O1G22_01845</name>
</gene>
<proteinExistence type="predicted"/>
<evidence type="ECO:0008006" key="3">
    <source>
        <dbReference type="Google" id="ProtNLM"/>
    </source>
</evidence>
<dbReference type="RefSeq" id="WP_270079642.1">
    <property type="nucleotide sequence ID" value="NZ_CP115300.1"/>
</dbReference>